<dbReference type="InterPro" id="IPR013986">
    <property type="entry name" value="DExx_box_DNA_helicase_dom_sf"/>
</dbReference>
<evidence type="ECO:0000256" key="3">
    <source>
        <dbReference type="ARBA" id="ARBA00022801"/>
    </source>
</evidence>
<evidence type="ECO:0000256" key="2">
    <source>
        <dbReference type="ARBA" id="ARBA00022741"/>
    </source>
</evidence>
<dbReference type="Proteomes" id="UP001061361">
    <property type="component" value="Chromosome"/>
</dbReference>
<reference evidence="13" key="1">
    <citation type="submission" date="2022-08" db="EMBL/GenBank/DDBJ databases">
        <title>Genome Sequence of the sulphate-reducing bacterium, Pseudodesulfovibrio portus JCM14722.</title>
        <authorList>
            <person name="Kondo R."/>
            <person name="Kataoka T."/>
        </authorList>
    </citation>
    <scope>NUCLEOTIDE SEQUENCE</scope>
    <source>
        <strain evidence="13">JCM 14722</strain>
    </source>
</reference>
<keyword evidence="14" id="KW-1185">Reference proteome</keyword>
<evidence type="ECO:0000256" key="10">
    <source>
        <dbReference type="PROSITE-ProRule" id="PRU00560"/>
    </source>
</evidence>
<keyword evidence="4 10" id="KW-0347">Helicase</keyword>
<evidence type="ECO:0000256" key="4">
    <source>
        <dbReference type="ARBA" id="ARBA00022806"/>
    </source>
</evidence>
<dbReference type="Gene3D" id="1.10.486.10">
    <property type="entry name" value="PCRA, domain 4"/>
    <property type="match status" value="1"/>
</dbReference>
<dbReference type="InterPro" id="IPR027417">
    <property type="entry name" value="P-loop_NTPase"/>
</dbReference>
<feature type="domain" description="UvrD-like helicase ATP-binding" evidence="11">
    <location>
        <begin position="7"/>
        <end position="291"/>
    </location>
</feature>
<evidence type="ECO:0000256" key="9">
    <source>
        <dbReference type="ARBA" id="ARBA00048988"/>
    </source>
</evidence>
<evidence type="ECO:0000259" key="11">
    <source>
        <dbReference type="PROSITE" id="PS51198"/>
    </source>
</evidence>
<keyword evidence="6" id="KW-0413">Isomerase</keyword>
<proteinExistence type="inferred from homology"/>
<dbReference type="EMBL" id="AP026708">
    <property type="protein sequence ID" value="BDQ32538.1"/>
    <property type="molecule type" value="Genomic_DNA"/>
</dbReference>
<evidence type="ECO:0000256" key="1">
    <source>
        <dbReference type="ARBA" id="ARBA00009922"/>
    </source>
</evidence>
<comment type="catalytic activity">
    <reaction evidence="7">
        <text>Couples ATP hydrolysis with the unwinding of duplex DNA by translocating in the 3'-5' direction.</text>
        <dbReference type="EC" id="5.6.2.4"/>
    </reaction>
</comment>
<evidence type="ECO:0000256" key="7">
    <source>
        <dbReference type="ARBA" id="ARBA00034617"/>
    </source>
</evidence>
<dbReference type="Pfam" id="PF13361">
    <property type="entry name" value="UvrD_C"/>
    <property type="match status" value="1"/>
</dbReference>
<dbReference type="PROSITE" id="PS51217">
    <property type="entry name" value="UVRD_HELICASE_CTER"/>
    <property type="match status" value="1"/>
</dbReference>
<keyword evidence="2 10" id="KW-0547">Nucleotide-binding</keyword>
<dbReference type="InterPro" id="IPR014016">
    <property type="entry name" value="UvrD-like_ATP-bd"/>
</dbReference>
<dbReference type="Pfam" id="PF00580">
    <property type="entry name" value="UvrD-helicase"/>
    <property type="match status" value="1"/>
</dbReference>
<keyword evidence="5 10" id="KW-0067">ATP-binding</keyword>
<comment type="catalytic activity">
    <reaction evidence="9">
        <text>ATP + H2O = ADP + phosphate + H(+)</text>
        <dbReference type="Rhea" id="RHEA:13065"/>
        <dbReference type="ChEBI" id="CHEBI:15377"/>
        <dbReference type="ChEBI" id="CHEBI:15378"/>
        <dbReference type="ChEBI" id="CHEBI:30616"/>
        <dbReference type="ChEBI" id="CHEBI:43474"/>
        <dbReference type="ChEBI" id="CHEBI:456216"/>
        <dbReference type="EC" id="5.6.2.4"/>
    </reaction>
</comment>
<keyword evidence="3 10" id="KW-0378">Hydrolase</keyword>
<dbReference type="GO" id="GO:0004386">
    <property type="term" value="F:helicase activity"/>
    <property type="evidence" value="ECO:0007669"/>
    <property type="project" value="UniProtKB-KW"/>
</dbReference>
<dbReference type="InterPro" id="IPR014017">
    <property type="entry name" value="DNA_helicase_UvrD-like_C"/>
</dbReference>
<evidence type="ECO:0000256" key="8">
    <source>
        <dbReference type="ARBA" id="ARBA00034808"/>
    </source>
</evidence>
<name>A0ABN6RQ39_9BACT</name>
<comment type="similarity">
    <text evidence="1">Belongs to the helicase family. UvrD subfamily.</text>
</comment>
<dbReference type="CDD" id="cd18807">
    <property type="entry name" value="SF1_C_UvrD"/>
    <property type="match status" value="1"/>
</dbReference>
<accession>A0ABN6RQ39</accession>
<dbReference type="PANTHER" id="PTHR11070">
    <property type="entry name" value="UVRD / RECB / PCRA DNA HELICASE FAMILY MEMBER"/>
    <property type="match status" value="1"/>
</dbReference>
<gene>
    <name evidence="13" type="ORF">JCM14722_00800</name>
</gene>
<dbReference type="PANTHER" id="PTHR11070:SF3">
    <property type="entry name" value="DNA 3'-5' HELICASE"/>
    <property type="match status" value="1"/>
</dbReference>
<evidence type="ECO:0000313" key="13">
    <source>
        <dbReference type="EMBL" id="BDQ32538.1"/>
    </source>
</evidence>
<sequence length="713" mass="80213">MSIDFAHELNEAQLEAVTATEGPVLVIAGAGSGKTRTIVYRLAHLVQQGVDPAQILLLTFTRKAAQEMLARAEAILGRSLHGTSGGTFHSFAYATLRANAMDIGFEGGFTLMDRADSENICKSVKDDLKLGKGDRSYPKKATLMDVITKSRNKELTIDAVLEREAYHLNPYLDDFTEISDGYAKFKRQHALMDYDDLLFLLDELLEKNEPLRNQLQTRYKYIMVDEYQDTNLVQARIVRHLAGTKGNVMAVGDDAQSIYAFRGANVANILEFPKIFEGTKIVRLEKNYRSVQPILDLTNEILQGATARFDKNLYSDLKSDKLPQVIHPLSDQTQARLVVDQILKFQKKYLLHDIAVLFRAGYQSFSLEVALTRIGIDYQKFGGIRFHEAAHIKDVLSMIRLVLNPHDLLAWQRAMDHIKGVGPKTVAKIYAAMHTKDGKSEKYLTKMVGKHEALRELLVELDKLRSQPPKPGAVLESLLVYYQPILMEKYPDDYPKRQAGLEQLSQIAAGYSDMETFIGDLSLDGDPDDEKRKENAVVLSTVHSAKGLEWSAVIIIDLVEDRFPSRRAMQRAEDLEEERRLMYVACTRAKEHLTLLVPSSVFNRASGMSEPTLPSPFVTELPETVYDRLNESYGGGLEQRRKQVVSLPEPSTDTLMEEAAPSGPKVDPRKLGFCKHKIFGKGKIVAFIEPNKYRVNFPGFGLKVIIGDYLELL</sequence>
<feature type="binding site" evidence="10">
    <location>
        <begin position="28"/>
        <end position="35"/>
    </location>
    <ligand>
        <name>ATP</name>
        <dbReference type="ChEBI" id="CHEBI:30616"/>
    </ligand>
</feature>
<evidence type="ECO:0000259" key="12">
    <source>
        <dbReference type="PROSITE" id="PS51217"/>
    </source>
</evidence>
<dbReference type="InterPro" id="IPR000212">
    <property type="entry name" value="DNA_helicase_UvrD/REP"/>
</dbReference>
<dbReference type="CDD" id="cd17932">
    <property type="entry name" value="DEXQc_UvrD"/>
    <property type="match status" value="1"/>
</dbReference>
<dbReference type="Gene3D" id="1.10.10.160">
    <property type="match status" value="1"/>
</dbReference>
<evidence type="ECO:0000256" key="6">
    <source>
        <dbReference type="ARBA" id="ARBA00023235"/>
    </source>
</evidence>
<dbReference type="EC" id="5.6.2.4" evidence="8"/>
<protein>
    <recommendedName>
        <fullName evidence="8">DNA 3'-5' helicase</fullName>
        <ecNumber evidence="8">5.6.2.4</ecNumber>
    </recommendedName>
</protein>
<dbReference type="SUPFAM" id="SSF52540">
    <property type="entry name" value="P-loop containing nucleoside triphosphate hydrolases"/>
    <property type="match status" value="1"/>
</dbReference>
<evidence type="ECO:0000256" key="5">
    <source>
        <dbReference type="ARBA" id="ARBA00022840"/>
    </source>
</evidence>
<dbReference type="RefSeq" id="WP_264982609.1">
    <property type="nucleotide sequence ID" value="NZ_AP026708.1"/>
</dbReference>
<feature type="domain" description="UvrD-like helicase C-terminal" evidence="12">
    <location>
        <begin position="292"/>
        <end position="547"/>
    </location>
</feature>
<dbReference type="Gene3D" id="3.40.50.300">
    <property type="entry name" value="P-loop containing nucleotide triphosphate hydrolases"/>
    <property type="match status" value="2"/>
</dbReference>
<evidence type="ECO:0000313" key="14">
    <source>
        <dbReference type="Proteomes" id="UP001061361"/>
    </source>
</evidence>
<dbReference type="PROSITE" id="PS51198">
    <property type="entry name" value="UVRD_HELICASE_ATP_BIND"/>
    <property type="match status" value="1"/>
</dbReference>
<organism evidence="13 14">
    <name type="scientific">Pseudodesulfovibrio portus</name>
    <dbReference type="NCBI Taxonomy" id="231439"/>
    <lineage>
        <taxon>Bacteria</taxon>
        <taxon>Pseudomonadati</taxon>
        <taxon>Thermodesulfobacteriota</taxon>
        <taxon>Desulfovibrionia</taxon>
        <taxon>Desulfovibrionales</taxon>
        <taxon>Desulfovibrionaceae</taxon>
    </lineage>
</organism>